<keyword evidence="4" id="KW-0274">FAD</keyword>
<dbReference type="RefSeq" id="WP_198578895.1">
    <property type="nucleotide sequence ID" value="NZ_JADWOX010000034.1"/>
</dbReference>
<protein>
    <submittedName>
        <fullName evidence="7">GMC family oxidoreductase</fullName>
    </submittedName>
</protein>
<keyword evidence="5" id="KW-0560">Oxidoreductase</keyword>
<accession>A0ABS0T592</accession>
<dbReference type="InterPro" id="IPR051473">
    <property type="entry name" value="P2Ox-like"/>
</dbReference>
<evidence type="ECO:0000256" key="4">
    <source>
        <dbReference type="ARBA" id="ARBA00022827"/>
    </source>
</evidence>
<keyword evidence="3" id="KW-0285">Flavoprotein</keyword>
<sequence length="480" mass="52822">MLKSADPSAVSGEHYDLVIVGTGFGSSFYLHKVLEQRRAKRILVVEWGDHHPHDWQMENERNTAIRDEDTYSSNSKKPWNYTIGFGGGTNCWFAQTPRLHPTDFKLKTLYGVGADWPMTYEDLEPFYGQAEDIMSIAGDPDSAVMFPRSTPYPQPPHRPSTPDQVMKAAQPGQHFIMPTARARVPTKTRSACCANLRCYLCPADAKFTANNGLTGLYEEPSVTLLLRTQAVRFEADNSVVRKLIMDSDGRTLSVTADRFVLGANAIQSPAILHRSGMAGGLTGVGLTEAVGVHVEALLKGMDNFDGSTITTGLNFGLYDGAFRSEYSGALIYFDNRWTHGLRPEPGRWRQSLPLMIVCEDLPQAGNTVTVDNEGGARVTFGGPHAYAQRGLEEAQKKLPGLLAPLPVEKIIYRYERPTESHLQCTLRMGRTAEDSVIDDKMIHHRWRNLTVVGTAAFSTCSCVNPSLTAAALSLRAASLA</sequence>
<evidence type="ECO:0000313" key="8">
    <source>
        <dbReference type="Proteomes" id="UP000639859"/>
    </source>
</evidence>
<evidence type="ECO:0000313" key="7">
    <source>
        <dbReference type="EMBL" id="MBI1687012.1"/>
    </source>
</evidence>
<feature type="domain" description="Glucose-methanol-choline oxidoreductase C-terminal" evidence="6">
    <location>
        <begin position="413"/>
        <end position="472"/>
    </location>
</feature>
<comment type="caution">
    <text evidence="7">The sequence shown here is derived from an EMBL/GenBank/DDBJ whole genome shotgun (WGS) entry which is preliminary data.</text>
</comment>
<evidence type="ECO:0000256" key="3">
    <source>
        <dbReference type="ARBA" id="ARBA00022630"/>
    </source>
</evidence>
<evidence type="ECO:0000259" key="6">
    <source>
        <dbReference type="Pfam" id="PF05199"/>
    </source>
</evidence>
<dbReference type="Pfam" id="PF05199">
    <property type="entry name" value="GMC_oxred_C"/>
    <property type="match status" value="1"/>
</dbReference>
<dbReference type="EMBL" id="JADWOX010000034">
    <property type="protein sequence ID" value="MBI1687012.1"/>
    <property type="molecule type" value="Genomic_DNA"/>
</dbReference>
<name>A0ABS0T592_9CAUL</name>
<reference evidence="7 8" key="1">
    <citation type="submission" date="2020-11" db="EMBL/GenBank/DDBJ databases">
        <title>genome sequence of strain KACC 18849.</title>
        <authorList>
            <person name="Gao J."/>
            <person name="Zhang X."/>
        </authorList>
    </citation>
    <scope>NUCLEOTIDE SEQUENCE [LARGE SCALE GENOMIC DNA]</scope>
    <source>
        <strain evidence="7 8">KACC 18849</strain>
    </source>
</reference>
<comment type="similarity">
    <text evidence="2">Belongs to the GMC oxidoreductase family.</text>
</comment>
<dbReference type="Proteomes" id="UP000639859">
    <property type="component" value="Unassembled WGS sequence"/>
</dbReference>
<dbReference type="Gene3D" id="3.50.50.60">
    <property type="entry name" value="FAD/NAD(P)-binding domain"/>
    <property type="match status" value="2"/>
</dbReference>
<evidence type="ECO:0000256" key="2">
    <source>
        <dbReference type="ARBA" id="ARBA00010790"/>
    </source>
</evidence>
<dbReference type="InterPro" id="IPR036188">
    <property type="entry name" value="FAD/NAD-bd_sf"/>
</dbReference>
<proteinExistence type="inferred from homology"/>
<dbReference type="PANTHER" id="PTHR42784">
    <property type="entry name" value="PYRANOSE 2-OXIDASE"/>
    <property type="match status" value="1"/>
</dbReference>
<gene>
    <name evidence="7" type="ORF">I4Q42_25355</name>
</gene>
<dbReference type="InterPro" id="IPR007867">
    <property type="entry name" value="GMC_OxRtase_C"/>
</dbReference>
<organism evidence="7 8">
    <name type="scientific">Caulobacter hibisci</name>
    <dbReference type="NCBI Taxonomy" id="2035993"/>
    <lineage>
        <taxon>Bacteria</taxon>
        <taxon>Pseudomonadati</taxon>
        <taxon>Pseudomonadota</taxon>
        <taxon>Alphaproteobacteria</taxon>
        <taxon>Caulobacterales</taxon>
        <taxon>Caulobacteraceae</taxon>
        <taxon>Caulobacter</taxon>
    </lineage>
</organism>
<comment type="cofactor">
    <cofactor evidence="1">
        <name>FAD</name>
        <dbReference type="ChEBI" id="CHEBI:57692"/>
    </cofactor>
</comment>
<dbReference type="PANTHER" id="PTHR42784:SF1">
    <property type="entry name" value="PYRANOSE 2-OXIDASE"/>
    <property type="match status" value="1"/>
</dbReference>
<evidence type="ECO:0000256" key="5">
    <source>
        <dbReference type="ARBA" id="ARBA00023002"/>
    </source>
</evidence>
<keyword evidence="8" id="KW-1185">Reference proteome</keyword>
<dbReference type="SUPFAM" id="SSF51905">
    <property type="entry name" value="FAD/NAD(P)-binding domain"/>
    <property type="match status" value="1"/>
</dbReference>
<evidence type="ECO:0000256" key="1">
    <source>
        <dbReference type="ARBA" id="ARBA00001974"/>
    </source>
</evidence>